<feature type="domain" description="TLDc" evidence="1">
    <location>
        <begin position="1"/>
        <end position="96"/>
    </location>
</feature>
<sequence>MNSEYQPTYTQDIQVKQPDDIPYELNLLYRASRDDNTAAAFHSKCNNKGPIIVVIKVTNSSQIIEGYNPLSLDSAKNDKSTKDSFIFTDENELQSL</sequence>
<dbReference type="PROSITE" id="PS51886">
    <property type="entry name" value="TLDC"/>
    <property type="match status" value="1"/>
</dbReference>
<dbReference type="InterPro" id="IPR006571">
    <property type="entry name" value="TLDc_dom"/>
</dbReference>
<accession>A0A2Z6QU95</accession>
<dbReference type="AlphaFoldDB" id="A0A2Z6QU95"/>
<gene>
    <name evidence="2" type="ORF">RclHR1_21010003</name>
</gene>
<name>A0A2Z6QU95_9GLOM</name>
<dbReference type="Proteomes" id="UP000247702">
    <property type="component" value="Unassembled WGS sequence"/>
</dbReference>
<comment type="caution">
    <text evidence="2">The sequence shown here is derived from an EMBL/GenBank/DDBJ whole genome shotgun (WGS) entry which is preliminary data.</text>
</comment>
<dbReference type="EMBL" id="BEXD01001227">
    <property type="protein sequence ID" value="GBB93085.1"/>
    <property type="molecule type" value="Genomic_DNA"/>
</dbReference>
<organism evidence="2 3">
    <name type="scientific">Rhizophagus clarus</name>
    <dbReference type="NCBI Taxonomy" id="94130"/>
    <lineage>
        <taxon>Eukaryota</taxon>
        <taxon>Fungi</taxon>
        <taxon>Fungi incertae sedis</taxon>
        <taxon>Mucoromycota</taxon>
        <taxon>Glomeromycotina</taxon>
        <taxon>Glomeromycetes</taxon>
        <taxon>Glomerales</taxon>
        <taxon>Glomeraceae</taxon>
        <taxon>Rhizophagus</taxon>
    </lineage>
</organism>
<protein>
    <recommendedName>
        <fullName evidence="1">TLDc domain-containing protein</fullName>
    </recommendedName>
</protein>
<evidence type="ECO:0000313" key="2">
    <source>
        <dbReference type="EMBL" id="GBB93085.1"/>
    </source>
</evidence>
<keyword evidence="3" id="KW-1185">Reference proteome</keyword>
<evidence type="ECO:0000259" key="1">
    <source>
        <dbReference type="PROSITE" id="PS51886"/>
    </source>
</evidence>
<dbReference type="Pfam" id="PF07534">
    <property type="entry name" value="TLD"/>
    <property type="match status" value="1"/>
</dbReference>
<reference evidence="2 3" key="1">
    <citation type="submission" date="2017-11" db="EMBL/GenBank/DDBJ databases">
        <title>The genome of Rhizophagus clarus HR1 reveals common genetic basis of auxotrophy among arbuscular mycorrhizal fungi.</title>
        <authorList>
            <person name="Kobayashi Y."/>
        </authorList>
    </citation>
    <scope>NUCLEOTIDE SEQUENCE [LARGE SCALE GENOMIC DNA]</scope>
    <source>
        <strain evidence="2 3">HR1</strain>
    </source>
</reference>
<evidence type="ECO:0000313" key="3">
    <source>
        <dbReference type="Proteomes" id="UP000247702"/>
    </source>
</evidence>
<proteinExistence type="predicted"/>